<evidence type="ECO:0000313" key="1">
    <source>
        <dbReference type="EMBL" id="QQT01314.1"/>
    </source>
</evidence>
<dbReference type="KEGG" id="ppsr:I6J18_05415"/>
<dbReference type="EMBL" id="CP068053">
    <property type="protein sequence ID" value="QQT01314.1"/>
    <property type="molecule type" value="Genomic_DNA"/>
</dbReference>
<dbReference type="Proteomes" id="UP000595254">
    <property type="component" value="Chromosome"/>
</dbReference>
<name>A0A974S183_PERPY</name>
<proteinExistence type="predicted"/>
<dbReference type="AlphaFoldDB" id="A0A974S183"/>
<organism evidence="1 2">
    <name type="scientific">Peribacillus psychrosaccharolyticus</name>
    <name type="common">Bacillus psychrosaccharolyticus</name>
    <dbReference type="NCBI Taxonomy" id="1407"/>
    <lineage>
        <taxon>Bacteria</taxon>
        <taxon>Bacillati</taxon>
        <taxon>Bacillota</taxon>
        <taxon>Bacilli</taxon>
        <taxon>Bacillales</taxon>
        <taxon>Bacillaceae</taxon>
        <taxon>Peribacillus</taxon>
    </lineage>
</organism>
<accession>A0A974S183</accession>
<gene>
    <name evidence="1" type="ORF">I6J18_05415</name>
</gene>
<sequence length="57" mass="6480">MSIYDKGSEHASVAVRKPKVKTPEVGLSPQTKKLMAQNEQIIHKQKRTVFSRLKAIF</sequence>
<protein>
    <submittedName>
        <fullName evidence="1">Uncharacterized protein</fullName>
    </submittedName>
</protein>
<dbReference type="RefSeq" id="WP_161629119.1">
    <property type="nucleotide sequence ID" value="NZ_CP068053.1"/>
</dbReference>
<keyword evidence="2" id="KW-1185">Reference proteome</keyword>
<evidence type="ECO:0000313" key="2">
    <source>
        <dbReference type="Proteomes" id="UP000595254"/>
    </source>
</evidence>
<reference evidence="1 2" key="1">
    <citation type="submission" date="2021-01" db="EMBL/GenBank/DDBJ databases">
        <title>FDA dAtabase for Regulatory Grade micrObial Sequences (FDA-ARGOS): Supporting development and validation of Infectious Disease Dx tests.</title>
        <authorList>
            <person name="Nelson B."/>
            <person name="Plummer A."/>
            <person name="Tallon L."/>
            <person name="Sadzewicz L."/>
            <person name="Zhao X."/>
            <person name="Boylan J."/>
            <person name="Ott S."/>
            <person name="Bowen H."/>
            <person name="Vavikolanu K."/>
            <person name="Mehta A."/>
            <person name="Aluvathingal J."/>
            <person name="Nadendla S."/>
            <person name="Myers T."/>
            <person name="Yan Y."/>
            <person name="Sichtig H."/>
        </authorList>
    </citation>
    <scope>NUCLEOTIDE SEQUENCE [LARGE SCALE GENOMIC DNA]</scope>
    <source>
        <strain evidence="1 2">FDAARGOS_1161</strain>
    </source>
</reference>